<reference evidence="2 3" key="1">
    <citation type="submission" date="2023-04" db="EMBL/GenBank/DDBJ databases">
        <title>Novel Pseudoalteromonas species isolated from Pacific coral.</title>
        <authorList>
            <person name="Videau P."/>
            <person name="Shlafstein M.D."/>
            <person name="Oline D.K."/>
            <person name="Strangman W.K."/>
            <person name="Hahnke R.L."/>
            <person name="Saw J.H."/>
            <person name="Ushijima B."/>
        </authorList>
    </citation>
    <scope>NUCLEOTIDE SEQUENCE [LARGE SCALE GENOMIC DNA]</scope>
    <source>
        <strain evidence="2 3">LMG 14908</strain>
    </source>
</reference>
<keyword evidence="3" id="KW-1185">Reference proteome</keyword>
<keyword evidence="2" id="KW-0347">Helicase</keyword>
<dbReference type="Pfam" id="PF04851">
    <property type="entry name" value="ResIII"/>
    <property type="match status" value="1"/>
</dbReference>
<protein>
    <submittedName>
        <fullName evidence="2">DEAD/DEAH box helicase</fullName>
        <ecNumber evidence="2">3.6.4.-</ecNumber>
    </submittedName>
</protein>
<dbReference type="GO" id="GO:0004386">
    <property type="term" value="F:helicase activity"/>
    <property type="evidence" value="ECO:0007669"/>
    <property type="project" value="UniProtKB-KW"/>
</dbReference>
<dbReference type="SUPFAM" id="SSF52540">
    <property type="entry name" value="P-loop containing nucleoside triphosphate hydrolases"/>
    <property type="match status" value="1"/>
</dbReference>
<dbReference type="SUPFAM" id="SSF51306">
    <property type="entry name" value="LexA/Signal peptidase"/>
    <property type="match status" value="1"/>
</dbReference>
<dbReference type="InterPro" id="IPR015927">
    <property type="entry name" value="Peptidase_S24_S26A/B/C"/>
</dbReference>
<dbReference type="InterPro" id="IPR027417">
    <property type="entry name" value="P-loop_NTPase"/>
</dbReference>
<evidence type="ECO:0000313" key="3">
    <source>
        <dbReference type="Proteomes" id="UP001242314"/>
    </source>
</evidence>
<dbReference type="InterPro" id="IPR001650">
    <property type="entry name" value="Helicase_C-like"/>
</dbReference>
<proteinExistence type="predicted"/>
<keyword evidence="2" id="KW-0378">Hydrolase</keyword>
<dbReference type="EMBL" id="JASGWX010000008">
    <property type="protein sequence ID" value="MDP4484558.1"/>
    <property type="molecule type" value="Genomic_DNA"/>
</dbReference>
<sequence>MNMSIRNQFEYCDQVLLEYGYKLHDQNTVGRLYTKNDSPAVFIDTTLFHLELPNYQYVDYTSYQNQLMHKYQGLYRFVYDSRTSLSIETQAQFKNDLDVFLGSEEQQSDKIKKFGADRNETHTDPTPPEYNFTCLFEDVFGAQYLHALEAESKYIDSAGHIRYIDFVLTRSNDVKNQSNIAIELNGERYHHPLIIGLKKYRSQLFKQNSLVYDGYLVFRWSSRGMSDHYKFSDQMRDYFGDPKNFSAAPKYLAQRDLSFQLLAHQDQAVNSISNQRIKGKSTFLVVLPTGTGKTEVFIEDLKTQIDAGICKKALAVVPSTALKKQLKERLNLRHPLLKVGELLTDSTLNVVVQTSAYMMRHYSTMQSQSFDYILIDEAHHAVATGLRKVIEYFKPKTLLGLTATDERPDAQKLQDIFGRYKVDLTLEQAIKKGLAPQIRAYRLESNIDLSQVRFNGKDYVKADLNKTVLIPSRDQLIVDLINKYFAEPLIEGQLLKQGVVFCTDIKHAQRMAQLFNKHGISAQAVHGSDRKGLEEYQKGNIRFLCACDLLNEGWDAPQTEILVMARPTMSKVLYTQQLGRGTRNYRDKEALIVIDVVDSYGAALQPMSVHGLFNFSTYKPFENIIKTEVPTPENEAIELDRLYEGERRIEKIDIFTFEHEFGGLLNEEQLARELFISTGTVKSWVKKGDITPAKTHPFGKHTLNYFNESQLKQIKIDKNIKERTEDSRRDDFFEFLQSRDYSFSYKIAFLLAFISECNAQGEAELSKLVLRYENFYKQLQQEFGQAEKDKNPLNDKERLNDTAYLTRSLLANPFEKFERKRFIYHAKDLNIISFDSVLWEKLDENALAEIKQQYIQDGKDYYQKIGFKLQNHHFKALLQFEEPVDNTPVNIVPTQISNDETLFTSQLKTVNEVIKLPYFPNIKIACGHFKTGDESDMELMDAPCGAGKLDPQVHFLARASGNSMNGGKHPILDGDLLLLELITPDKAGSLRDQIVVIERDEISGDGQYLLRKVNKLPNGQYELIAQNPDYEVMIADESMRTFARFKQVVA</sequence>
<keyword evidence="2" id="KW-0547">Nucleotide-binding</keyword>
<dbReference type="Gene3D" id="3.40.50.300">
    <property type="entry name" value="P-loop containing nucleotide triphosphate hydrolases"/>
    <property type="match status" value="2"/>
</dbReference>
<evidence type="ECO:0000313" key="2">
    <source>
        <dbReference type="EMBL" id="MDP4484558.1"/>
    </source>
</evidence>
<name>A0ABT9GFL9_9GAMM</name>
<dbReference type="GO" id="GO:0016787">
    <property type="term" value="F:hydrolase activity"/>
    <property type="evidence" value="ECO:0007669"/>
    <property type="project" value="UniProtKB-KW"/>
</dbReference>
<dbReference type="SMART" id="SM00487">
    <property type="entry name" value="DEXDc"/>
    <property type="match status" value="1"/>
</dbReference>
<feature type="domain" description="Helicase ATP-binding" evidence="1">
    <location>
        <begin position="274"/>
        <end position="423"/>
    </location>
</feature>
<dbReference type="PANTHER" id="PTHR47396:SF1">
    <property type="entry name" value="ATP-DEPENDENT HELICASE IRC3-RELATED"/>
    <property type="match status" value="1"/>
</dbReference>
<dbReference type="Pfam" id="PF00271">
    <property type="entry name" value="Helicase_C"/>
    <property type="match status" value="1"/>
</dbReference>
<dbReference type="InterPro" id="IPR050742">
    <property type="entry name" value="Helicase_Restrict-Modif_Enz"/>
</dbReference>
<dbReference type="Pfam" id="PF00717">
    <property type="entry name" value="Peptidase_S24"/>
    <property type="match status" value="1"/>
</dbReference>
<dbReference type="InterPro" id="IPR036286">
    <property type="entry name" value="LexA/Signal_pep-like_sf"/>
</dbReference>
<keyword evidence="2" id="KW-0067">ATP-binding</keyword>
<dbReference type="InterPro" id="IPR006935">
    <property type="entry name" value="Helicase/UvrB_N"/>
</dbReference>
<dbReference type="Gene3D" id="2.10.109.10">
    <property type="entry name" value="Umud Fragment, subunit A"/>
    <property type="match status" value="1"/>
</dbReference>
<dbReference type="SMART" id="SM00490">
    <property type="entry name" value="HELICc"/>
    <property type="match status" value="1"/>
</dbReference>
<evidence type="ECO:0000259" key="1">
    <source>
        <dbReference type="PROSITE" id="PS51192"/>
    </source>
</evidence>
<organism evidence="2 3">
    <name type="scientific">Pseudoalteromonas distincta</name>
    <dbReference type="NCBI Taxonomy" id="77608"/>
    <lineage>
        <taxon>Bacteria</taxon>
        <taxon>Pseudomonadati</taxon>
        <taxon>Pseudomonadota</taxon>
        <taxon>Gammaproteobacteria</taxon>
        <taxon>Alteromonadales</taxon>
        <taxon>Pseudoalteromonadaceae</taxon>
        <taxon>Pseudoalteromonas</taxon>
    </lineage>
</organism>
<dbReference type="EC" id="3.6.4.-" evidence="2"/>
<gene>
    <name evidence="2" type="ORF">QDH73_11095</name>
</gene>
<dbReference type="RefSeq" id="WP_052201251.1">
    <property type="nucleotide sequence ID" value="NZ_JASGWX010000008.1"/>
</dbReference>
<dbReference type="InterPro" id="IPR014001">
    <property type="entry name" value="Helicase_ATP-bd"/>
</dbReference>
<accession>A0ABT9GFL9</accession>
<dbReference type="PANTHER" id="PTHR47396">
    <property type="entry name" value="TYPE I RESTRICTION ENZYME ECOKI R PROTEIN"/>
    <property type="match status" value="1"/>
</dbReference>
<dbReference type="Proteomes" id="UP001242314">
    <property type="component" value="Unassembled WGS sequence"/>
</dbReference>
<comment type="caution">
    <text evidence="2">The sequence shown here is derived from an EMBL/GenBank/DDBJ whole genome shotgun (WGS) entry which is preliminary data.</text>
</comment>
<dbReference type="PROSITE" id="PS51192">
    <property type="entry name" value="HELICASE_ATP_BIND_1"/>
    <property type="match status" value="1"/>
</dbReference>